<protein>
    <submittedName>
        <fullName evidence="2">Uncharacterized protein</fullName>
    </submittedName>
</protein>
<gene>
    <name evidence="2" type="ORF">NLJ89_g10452</name>
</gene>
<evidence type="ECO:0000313" key="3">
    <source>
        <dbReference type="Proteomes" id="UP001148786"/>
    </source>
</evidence>
<evidence type="ECO:0000256" key="1">
    <source>
        <dbReference type="SAM" id="MobiDB-lite"/>
    </source>
</evidence>
<feature type="region of interest" description="Disordered" evidence="1">
    <location>
        <begin position="294"/>
        <end position="320"/>
    </location>
</feature>
<dbReference type="EMBL" id="JANKHO010001921">
    <property type="protein sequence ID" value="KAJ3496673.1"/>
    <property type="molecule type" value="Genomic_DNA"/>
</dbReference>
<dbReference type="OrthoDB" id="2675575at2759"/>
<dbReference type="AlphaFoldDB" id="A0A9W8MNX3"/>
<reference evidence="2" key="1">
    <citation type="submission" date="2022-07" db="EMBL/GenBank/DDBJ databases">
        <title>Genome Sequence of Agrocybe chaxingu.</title>
        <authorList>
            <person name="Buettner E."/>
        </authorList>
    </citation>
    <scope>NUCLEOTIDE SEQUENCE</scope>
    <source>
        <strain evidence="2">MP-N11</strain>
    </source>
</reference>
<feature type="compositionally biased region" description="Polar residues" evidence="1">
    <location>
        <begin position="294"/>
        <end position="303"/>
    </location>
</feature>
<comment type="caution">
    <text evidence="2">The sequence shown here is derived from an EMBL/GenBank/DDBJ whole genome shotgun (WGS) entry which is preliminary data.</text>
</comment>
<feature type="region of interest" description="Disordered" evidence="1">
    <location>
        <begin position="110"/>
        <end position="131"/>
    </location>
</feature>
<accession>A0A9W8MNX3</accession>
<organism evidence="2 3">
    <name type="scientific">Agrocybe chaxingu</name>
    <dbReference type="NCBI Taxonomy" id="84603"/>
    <lineage>
        <taxon>Eukaryota</taxon>
        <taxon>Fungi</taxon>
        <taxon>Dikarya</taxon>
        <taxon>Basidiomycota</taxon>
        <taxon>Agaricomycotina</taxon>
        <taxon>Agaricomycetes</taxon>
        <taxon>Agaricomycetidae</taxon>
        <taxon>Agaricales</taxon>
        <taxon>Agaricineae</taxon>
        <taxon>Strophariaceae</taxon>
        <taxon>Agrocybe</taxon>
    </lineage>
</organism>
<sequence>MRAEPAVGIPADNYINFRTSTVVNCTHDGRSPAELGLDADLLKKFCACEAHHVASCDRKGPCNCHMEHAPIRFTKTVTTTQTRCLHGITHEVEQVTTTTSKSLRPALSHLVSDDSTERQAPTHAAIPPASPAAPLTGLSSFIPIRAGYIPEPGELTPPTTFIKDFYVVTAGLEVGIFFDAAAATSRTDGISHNRRQRVGSWEEALAIYTGAHHEGSLMILPPKVPATASISLPAATPLESEAASTFYGVPDNKEPGLRAVVLDNGDVFPDSLQRDYPIGATTLQASTSAVGDVQASASETAQEGTGKEGVLLTEEQREGI</sequence>
<name>A0A9W8MNX3_9AGAR</name>
<evidence type="ECO:0000313" key="2">
    <source>
        <dbReference type="EMBL" id="KAJ3496673.1"/>
    </source>
</evidence>
<dbReference type="Proteomes" id="UP001148786">
    <property type="component" value="Unassembled WGS sequence"/>
</dbReference>
<keyword evidence="3" id="KW-1185">Reference proteome</keyword>
<proteinExistence type="predicted"/>